<reference evidence="2 3" key="1">
    <citation type="journal article" date="2018" name="IMA Fungus">
        <title>IMA Genome-F 9: Draft genome sequence of Annulohypoxylon stygium, Aspergillus mulundensis, Berkeleyomyces basicola (syn. Thielaviopsis basicola), Ceratocystis smalleyi, two Cercospora beticola strains, Coleophoma cylindrospora, Fusarium fracticaudum, Phialophora cf. hyalina, and Morchella septimelata.</title>
        <authorList>
            <person name="Wingfield B.D."/>
            <person name="Bills G.F."/>
            <person name="Dong Y."/>
            <person name="Huang W."/>
            <person name="Nel W.J."/>
            <person name="Swalarsk-Parry B.S."/>
            <person name="Vaghefi N."/>
            <person name="Wilken P.M."/>
            <person name="An Z."/>
            <person name="de Beer Z.W."/>
            <person name="De Vos L."/>
            <person name="Chen L."/>
            <person name="Duong T.A."/>
            <person name="Gao Y."/>
            <person name="Hammerbacher A."/>
            <person name="Kikkert J.R."/>
            <person name="Li Y."/>
            <person name="Li H."/>
            <person name="Li K."/>
            <person name="Li Q."/>
            <person name="Liu X."/>
            <person name="Ma X."/>
            <person name="Naidoo K."/>
            <person name="Pethybridge S.J."/>
            <person name="Sun J."/>
            <person name="Steenkamp E.T."/>
            <person name="van der Nest M.A."/>
            <person name="van Wyk S."/>
            <person name="Wingfield M.J."/>
            <person name="Xiong C."/>
            <person name="Yue Q."/>
            <person name="Zhang X."/>
        </authorList>
    </citation>
    <scope>NUCLEOTIDE SEQUENCE [LARGE SCALE GENOMIC DNA]</scope>
    <source>
        <strain evidence="2 3">BP6252</strain>
    </source>
</reference>
<accession>A0A3D8S6P1</accession>
<dbReference type="InterPro" id="IPR012341">
    <property type="entry name" value="6hp_glycosidase-like_sf"/>
</dbReference>
<protein>
    <submittedName>
        <fullName evidence="2">Uncharacterized protein</fullName>
    </submittedName>
</protein>
<dbReference type="OrthoDB" id="3455587at2759"/>
<dbReference type="InterPro" id="IPR008928">
    <property type="entry name" value="6-hairpin_glycosidase_sf"/>
</dbReference>
<gene>
    <name evidence="2" type="ORF">BP6252_03038</name>
</gene>
<evidence type="ECO:0000313" key="3">
    <source>
        <dbReference type="Proteomes" id="UP000256645"/>
    </source>
</evidence>
<dbReference type="GO" id="GO:0003824">
    <property type="term" value="F:catalytic activity"/>
    <property type="evidence" value="ECO:0007669"/>
    <property type="project" value="UniProtKB-ARBA"/>
</dbReference>
<dbReference type="AlphaFoldDB" id="A0A3D8S6P1"/>
<proteinExistence type="predicted"/>
<organism evidence="2 3">
    <name type="scientific">Coleophoma cylindrospora</name>
    <dbReference type="NCBI Taxonomy" id="1849047"/>
    <lineage>
        <taxon>Eukaryota</taxon>
        <taxon>Fungi</taxon>
        <taxon>Dikarya</taxon>
        <taxon>Ascomycota</taxon>
        <taxon>Pezizomycotina</taxon>
        <taxon>Leotiomycetes</taxon>
        <taxon>Helotiales</taxon>
        <taxon>Dermateaceae</taxon>
        <taxon>Coleophoma</taxon>
    </lineage>
</organism>
<dbReference type="EMBL" id="PDLM01000003">
    <property type="protein sequence ID" value="RDW81926.1"/>
    <property type="molecule type" value="Genomic_DNA"/>
</dbReference>
<keyword evidence="1" id="KW-0732">Signal</keyword>
<keyword evidence="3" id="KW-1185">Reference proteome</keyword>
<evidence type="ECO:0000313" key="2">
    <source>
        <dbReference type="EMBL" id="RDW81926.1"/>
    </source>
</evidence>
<comment type="caution">
    <text evidence="2">The sequence shown here is derived from an EMBL/GenBank/DDBJ whole genome shotgun (WGS) entry which is preliminary data.</text>
</comment>
<evidence type="ECO:0000256" key="1">
    <source>
        <dbReference type="SAM" id="SignalP"/>
    </source>
</evidence>
<name>A0A3D8S6P1_9HELO</name>
<dbReference type="Gene3D" id="1.50.10.10">
    <property type="match status" value="1"/>
</dbReference>
<dbReference type="Proteomes" id="UP000256645">
    <property type="component" value="Unassembled WGS sequence"/>
</dbReference>
<sequence>MAAMLRRFTSLLWLCVCLASSSIAYAGSRQQARRFASDAFVGRMLDARQQVNSTGSNSSLVATDTFSYQGETWVVYEDLTQADGIMTFVSEGGVTRVFDRRLEATTTLVNGTVASYFGLNSSEVNLALNDILADELLKNGEPVEAAVRDVVPFSTIANWDTFLGNVQANDTMRISSRSATRNYYPLNHLPASFWSDTNYVNWTFDGLVGGWMPASRKIYRRGPDVQDWFEIIAFGDVDATDPNIIHVWFRSTWVVDGAVKLRGFTKDYPQFPPALVSPAATQFYVALLRFAEYWEQHLEDLTALSLPDQSWVDITKHTFALELMQRYHGVYPKYGAYDRDYAGSEYDGFQDIFTSSVTSNLLWGRFDQARSIIENYFELFVSDSGDINMRGPEIPQFGMSLSLLARYAQYTGDTALLQKYESKILAWVNILTTRHDESLQLPTSNSSYGLIAGWSESDSSLAFNPDFYTRPYWNNNAFAARGLKDLSKLSMFSEYATAWTQRAEQMINQTVETLTQNIRTDMSPPYVPVLPDMNLTILESIAQESPSPQAWPHRVFAELLHAAVLPSNVTDMTINSMRAYGITSLGIVANVGGLYAESRDILGFISYGYALALLLQNRIDEFVLFLYAHRYHVHSRGQWIPGEVTSTGIYEYSGALYCMPAGHSLPILMRAALVFEHPDDEVLFLGRGVPAAWLATGEATSIAAAPTRWGQVGFAVQLSEAERAVKATVQFVGAGTVEARVKLRVPDGETVKGASVNGKNSTVVSGDEVVFSLGSPSQNISVIAFY</sequence>
<feature type="signal peptide" evidence="1">
    <location>
        <begin position="1"/>
        <end position="19"/>
    </location>
</feature>
<feature type="chain" id="PRO_5017691388" evidence="1">
    <location>
        <begin position="20"/>
        <end position="786"/>
    </location>
</feature>
<dbReference type="SUPFAM" id="SSF48208">
    <property type="entry name" value="Six-hairpin glycosidases"/>
    <property type="match status" value="1"/>
</dbReference>
<dbReference type="GO" id="GO:0005975">
    <property type="term" value="P:carbohydrate metabolic process"/>
    <property type="evidence" value="ECO:0007669"/>
    <property type="project" value="InterPro"/>
</dbReference>